<dbReference type="Proteomes" id="UP000485058">
    <property type="component" value="Unassembled WGS sequence"/>
</dbReference>
<sequence>MTILEEEAAIESQKRWGTCKQLVVFFRSACIGTRGAWGAKAVLQACRQVVERPNSGDQPTG</sequence>
<evidence type="ECO:0000313" key="2">
    <source>
        <dbReference type="Proteomes" id="UP000485058"/>
    </source>
</evidence>
<evidence type="ECO:0000313" key="1">
    <source>
        <dbReference type="EMBL" id="GFH29288.1"/>
    </source>
</evidence>
<reference evidence="1 2" key="1">
    <citation type="submission" date="2020-02" db="EMBL/GenBank/DDBJ databases">
        <title>Draft genome sequence of Haematococcus lacustris strain NIES-144.</title>
        <authorList>
            <person name="Morimoto D."/>
            <person name="Nakagawa S."/>
            <person name="Yoshida T."/>
            <person name="Sawayama S."/>
        </authorList>
    </citation>
    <scope>NUCLEOTIDE SEQUENCE [LARGE SCALE GENOMIC DNA]</scope>
    <source>
        <strain evidence="1 2">NIES-144</strain>
    </source>
</reference>
<name>A0A6A0A9M1_HAELA</name>
<accession>A0A6A0A9M1</accession>
<organism evidence="1 2">
    <name type="scientific">Haematococcus lacustris</name>
    <name type="common">Green alga</name>
    <name type="synonym">Haematococcus pluvialis</name>
    <dbReference type="NCBI Taxonomy" id="44745"/>
    <lineage>
        <taxon>Eukaryota</taxon>
        <taxon>Viridiplantae</taxon>
        <taxon>Chlorophyta</taxon>
        <taxon>core chlorophytes</taxon>
        <taxon>Chlorophyceae</taxon>
        <taxon>CS clade</taxon>
        <taxon>Chlamydomonadales</taxon>
        <taxon>Haematococcaceae</taxon>
        <taxon>Haematococcus</taxon>
    </lineage>
</organism>
<proteinExistence type="predicted"/>
<dbReference type="AlphaFoldDB" id="A0A6A0A9M1"/>
<dbReference type="EMBL" id="BLLF01004274">
    <property type="protein sequence ID" value="GFH29288.1"/>
    <property type="molecule type" value="Genomic_DNA"/>
</dbReference>
<protein>
    <submittedName>
        <fullName evidence="1">Uncharacterized protein</fullName>
    </submittedName>
</protein>
<comment type="caution">
    <text evidence="1">The sequence shown here is derived from an EMBL/GenBank/DDBJ whole genome shotgun (WGS) entry which is preliminary data.</text>
</comment>
<gene>
    <name evidence="1" type="ORF">HaLaN_27924</name>
</gene>
<keyword evidence="2" id="KW-1185">Reference proteome</keyword>